<keyword evidence="2" id="KW-1185">Reference proteome</keyword>
<accession>A0ACC2FPZ1</accession>
<proteinExistence type="predicted"/>
<evidence type="ECO:0000313" key="2">
    <source>
        <dbReference type="Proteomes" id="UP001157502"/>
    </source>
</evidence>
<protein>
    <submittedName>
        <fullName evidence="1">Uncharacterized protein</fullName>
    </submittedName>
</protein>
<reference evidence="1" key="1">
    <citation type="submission" date="2021-05" db="EMBL/GenBank/DDBJ databases">
        <authorList>
            <person name="Pan Q."/>
            <person name="Jouanno E."/>
            <person name="Zahm M."/>
            <person name="Klopp C."/>
            <person name="Cabau C."/>
            <person name="Louis A."/>
            <person name="Berthelot C."/>
            <person name="Parey E."/>
            <person name="Roest Crollius H."/>
            <person name="Montfort J."/>
            <person name="Robinson-Rechavi M."/>
            <person name="Bouchez O."/>
            <person name="Lampietro C."/>
            <person name="Lopez Roques C."/>
            <person name="Donnadieu C."/>
            <person name="Postlethwait J."/>
            <person name="Bobe J."/>
            <person name="Dillon D."/>
            <person name="Chandos A."/>
            <person name="von Hippel F."/>
            <person name="Guiguen Y."/>
        </authorList>
    </citation>
    <scope>NUCLEOTIDE SEQUENCE</scope>
    <source>
        <strain evidence="1">YG-Jan2019</strain>
    </source>
</reference>
<sequence>MESVAEVDLGYHGAGSSQRGDLAPITESDVSPGHRLIGQTASSAFNPLFCSALKPRKVVDLNLETERKLQSHLQAPSQGQAERGSISEAPVAHQEGQRFPAVLTC</sequence>
<dbReference type="EMBL" id="CM055751">
    <property type="protein sequence ID" value="KAJ7993415.1"/>
    <property type="molecule type" value="Genomic_DNA"/>
</dbReference>
<name>A0ACC2FPZ1_DALPE</name>
<gene>
    <name evidence="1" type="ORF">DPEC_G00272200</name>
</gene>
<comment type="caution">
    <text evidence="1">The sequence shown here is derived from an EMBL/GenBank/DDBJ whole genome shotgun (WGS) entry which is preliminary data.</text>
</comment>
<organism evidence="1 2">
    <name type="scientific">Dallia pectoralis</name>
    <name type="common">Alaska blackfish</name>
    <dbReference type="NCBI Taxonomy" id="75939"/>
    <lineage>
        <taxon>Eukaryota</taxon>
        <taxon>Metazoa</taxon>
        <taxon>Chordata</taxon>
        <taxon>Craniata</taxon>
        <taxon>Vertebrata</taxon>
        <taxon>Euteleostomi</taxon>
        <taxon>Actinopterygii</taxon>
        <taxon>Neopterygii</taxon>
        <taxon>Teleostei</taxon>
        <taxon>Protacanthopterygii</taxon>
        <taxon>Esociformes</taxon>
        <taxon>Umbridae</taxon>
        <taxon>Dallia</taxon>
    </lineage>
</organism>
<dbReference type="Proteomes" id="UP001157502">
    <property type="component" value="Chromosome 24"/>
</dbReference>
<evidence type="ECO:0000313" key="1">
    <source>
        <dbReference type="EMBL" id="KAJ7993415.1"/>
    </source>
</evidence>